<evidence type="ECO:0000256" key="1">
    <source>
        <dbReference type="ARBA" id="ARBA00008542"/>
    </source>
</evidence>
<evidence type="ECO:0000313" key="4">
    <source>
        <dbReference type="Proteomes" id="UP000503440"/>
    </source>
</evidence>
<reference evidence="3 4" key="1">
    <citation type="submission" date="2019-09" db="EMBL/GenBank/DDBJ databases">
        <title>Non-baumannii Acinetobacter spp. carrying blaNDM-1 isolated in China.</title>
        <authorList>
            <person name="Cui C."/>
            <person name="Chen C."/>
            <person name="Sun J."/>
            <person name="Liu Y."/>
        </authorList>
    </citation>
    <scope>NUCLEOTIDE SEQUENCE [LARGE SCALE GENOMIC DNA]</scope>
    <source>
        <strain evidence="3 4">B18</strain>
    </source>
</reference>
<dbReference type="PANTHER" id="PTHR42733">
    <property type="entry name" value="DJ-1 PROTEIN"/>
    <property type="match status" value="1"/>
</dbReference>
<keyword evidence="3" id="KW-0315">Glutamine amidotransferase</keyword>
<name>A0A6C0Y115_9GAMM</name>
<dbReference type="SUPFAM" id="SSF52317">
    <property type="entry name" value="Class I glutamine amidotransferase-like"/>
    <property type="match status" value="1"/>
</dbReference>
<dbReference type="EMBL" id="CP044455">
    <property type="protein sequence ID" value="QIC69871.1"/>
    <property type="molecule type" value="Genomic_DNA"/>
</dbReference>
<dbReference type="NCBIfam" id="TIGR01382">
    <property type="entry name" value="PfpI"/>
    <property type="match status" value="1"/>
</dbReference>
<evidence type="ECO:0000259" key="2">
    <source>
        <dbReference type="Pfam" id="PF01965"/>
    </source>
</evidence>
<dbReference type="InterPro" id="IPR006286">
    <property type="entry name" value="C56_PfpI-like"/>
</dbReference>
<dbReference type="PROSITE" id="PS51276">
    <property type="entry name" value="PEPTIDASE_C56_PFPI"/>
    <property type="match status" value="1"/>
</dbReference>
<keyword evidence="3" id="KW-0808">Transferase</keyword>
<feature type="domain" description="DJ-1/PfpI" evidence="2">
    <location>
        <begin position="3"/>
        <end position="167"/>
    </location>
</feature>
<gene>
    <name evidence="3" type="ORF">FSC09_05385</name>
</gene>
<evidence type="ECO:0000313" key="3">
    <source>
        <dbReference type="EMBL" id="QIC69871.1"/>
    </source>
</evidence>
<dbReference type="Proteomes" id="UP000503440">
    <property type="component" value="Chromosome"/>
</dbReference>
<organism evidence="3 4">
    <name type="scientific">Acinetobacter indicus</name>
    <dbReference type="NCBI Taxonomy" id="756892"/>
    <lineage>
        <taxon>Bacteria</taxon>
        <taxon>Pseudomonadati</taxon>
        <taxon>Pseudomonadota</taxon>
        <taxon>Gammaproteobacteria</taxon>
        <taxon>Moraxellales</taxon>
        <taxon>Moraxellaceae</taxon>
        <taxon>Acinetobacter</taxon>
    </lineage>
</organism>
<dbReference type="Pfam" id="PF01965">
    <property type="entry name" value="DJ-1_PfpI"/>
    <property type="match status" value="1"/>
</dbReference>
<dbReference type="InterPro" id="IPR002818">
    <property type="entry name" value="DJ-1/PfpI"/>
</dbReference>
<accession>A0A6C0Y115</accession>
<dbReference type="GO" id="GO:0016740">
    <property type="term" value="F:transferase activity"/>
    <property type="evidence" value="ECO:0007669"/>
    <property type="project" value="UniProtKB-KW"/>
</dbReference>
<dbReference type="Gene3D" id="3.40.50.880">
    <property type="match status" value="1"/>
</dbReference>
<dbReference type="CDD" id="cd03134">
    <property type="entry name" value="GATase1_PfpI_like"/>
    <property type="match status" value="1"/>
</dbReference>
<proteinExistence type="inferred from homology"/>
<protein>
    <submittedName>
        <fullName evidence="3">Type 1 glutamine amidotransferase</fullName>
    </submittedName>
</protein>
<sequence length="173" mass="19375">MSKRIAVLITHDYEDADYPELIHAFRAARHSVVNVENKAGNIVYGYQRRCSVTIDQSIDDVTIHDFDALLIPGGQSPAQLRDDLRFVDFVRNFANAQKPIMSTCHGPQLLIHASVVKGRRMTSIAPVMLELMDAGAVYFDEAVVNDNNLYISSRSPADLPIFIRESLHVLSLH</sequence>
<dbReference type="PANTHER" id="PTHR42733:SF2">
    <property type="entry name" value="DJ-1_THIJ_PFPI FAMILY PROTEIN"/>
    <property type="match status" value="1"/>
</dbReference>
<dbReference type="AlphaFoldDB" id="A0A6C0Y115"/>
<dbReference type="InterPro" id="IPR029062">
    <property type="entry name" value="Class_I_gatase-like"/>
</dbReference>
<comment type="similarity">
    <text evidence="1">Belongs to the peptidase C56 family.</text>
</comment>
<dbReference type="RefSeq" id="WP_163145675.1">
    <property type="nucleotide sequence ID" value="NZ_CP044455.1"/>
</dbReference>